<dbReference type="EMBL" id="PEBD01000010">
    <property type="protein sequence ID" value="PHV65784.1"/>
    <property type="molecule type" value="Genomic_DNA"/>
</dbReference>
<dbReference type="SUPFAM" id="SSF52283">
    <property type="entry name" value="Formate/glycerate dehydrogenase catalytic domain-like"/>
    <property type="match status" value="1"/>
</dbReference>
<dbReference type="Pfam" id="PF02826">
    <property type="entry name" value="2-Hacid_dh_C"/>
    <property type="match status" value="1"/>
</dbReference>
<feature type="region of interest" description="Disordered" evidence="6">
    <location>
        <begin position="1"/>
        <end position="27"/>
    </location>
</feature>
<gene>
    <name evidence="9" type="ORF">CSW57_18915</name>
</gene>
<dbReference type="Pfam" id="PF00389">
    <property type="entry name" value="2-Hacid_dh"/>
    <property type="match status" value="1"/>
</dbReference>
<evidence type="ECO:0000313" key="10">
    <source>
        <dbReference type="Proteomes" id="UP000225108"/>
    </source>
</evidence>
<dbReference type="FunFam" id="3.40.50.720:FF:000213">
    <property type="entry name" value="Putative 2-hydroxyacid dehydrogenase"/>
    <property type="match status" value="1"/>
</dbReference>
<dbReference type="AlphaFoldDB" id="A0A2G3PIZ0"/>
<dbReference type="InterPro" id="IPR006139">
    <property type="entry name" value="D-isomer_2_OHA_DH_cat_dom"/>
</dbReference>
<name>A0A2G3PIZ0_WILMA</name>
<dbReference type="InterPro" id="IPR036291">
    <property type="entry name" value="NAD(P)-bd_dom_sf"/>
</dbReference>
<dbReference type="GO" id="GO:0005829">
    <property type="term" value="C:cytosol"/>
    <property type="evidence" value="ECO:0007669"/>
    <property type="project" value="TreeGrafter"/>
</dbReference>
<dbReference type="SUPFAM" id="SSF51735">
    <property type="entry name" value="NAD(P)-binding Rossmann-fold domains"/>
    <property type="match status" value="1"/>
</dbReference>
<evidence type="ECO:0000256" key="4">
    <source>
        <dbReference type="ARBA" id="ARBA00023027"/>
    </source>
</evidence>
<keyword evidence="3 5" id="KW-0560">Oxidoreductase</keyword>
<comment type="caution">
    <text evidence="9">The sequence shown here is derived from an EMBL/GenBank/DDBJ whole genome shotgun (WGS) entry which is preliminary data.</text>
</comment>
<keyword evidence="4" id="KW-0520">NAD</keyword>
<reference evidence="9 10" key="1">
    <citation type="submission" date="2017-10" db="EMBL/GenBank/DDBJ databases">
        <title>The draft genome sequence of Williamsia sp. BULT 1.1 isolated from the semi-arid grassland soils from South Africa.</title>
        <authorList>
            <person name="Kabwe M.H."/>
            <person name="Govender N."/>
            <person name="Mutseka Lunga P."/>
            <person name="Vikram S."/>
            <person name="Makhalanyane T.P."/>
        </authorList>
    </citation>
    <scope>NUCLEOTIDE SEQUENCE [LARGE SCALE GENOMIC DNA]</scope>
    <source>
        <strain evidence="9 10">BULT 1.1</strain>
    </source>
</reference>
<evidence type="ECO:0000259" key="7">
    <source>
        <dbReference type="Pfam" id="PF00389"/>
    </source>
</evidence>
<evidence type="ECO:0000256" key="6">
    <source>
        <dbReference type="SAM" id="MobiDB-lite"/>
    </source>
</evidence>
<evidence type="ECO:0000256" key="3">
    <source>
        <dbReference type="ARBA" id="ARBA00023002"/>
    </source>
</evidence>
<dbReference type="InterPro" id="IPR006140">
    <property type="entry name" value="D-isomer_DH_NAD-bd"/>
</dbReference>
<evidence type="ECO:0000256" key="5">
    <source>
        <dbReference type="RuleBase" id="RU003719"/>
    </source>
</evidence>
<dbReference type="CDD" id="cd12156">
    <property type="entry name" value="HPPR"/>
    <property type="match status" value="1"/>
</dbReference>
<evidence type="ECO:0000313" key="9">
    <source>
        <dbReference type="EMBL" id="PHV65784.1"/>
    </source>
</evidence>
<sequence length="348" mass="36225">MADVAPVAARPAKSATPQQYRDSEDQAGRVLQVGPLKPSLAESLAAGYGALLLPDDSSREGFLATRGDAVAAVVTSGRTGVDAALMAQLPNLGAIIHFGVGYDTTDVEVARQRGVGVSNTPDVLTDCVADTAVGLLIDTLRGFSAADRYVRAGRWEDEGNFRLTRKVTGARIGIIGLGRIGSAIAQRLSGFGCSIAYHNRREILGSPYRYSTSPAELAATVDVLVVAASGGEHTRQLVDRDVLEALGPNGFLVNVARGSVVDEEALVDLLTSGGLAGAGLDVFADEPHVPAALVGLDNVVLLPHVASGTTETRAAMEALTLANLDEYLGRGTLRTAVLQPEPKGRPRP</sequence>
<accession>A0A2G3PIZ0</accession>
<dbReference type="PANTHER" id="PTHR10996">
    <property type="entry name" value="2-HYDROXYACID DEHYDROGENASE-RELATED"/>
    <property type="match status" value="1"/>
</dbReference>
<evidence type="ECO:0000259" key="8">
    <source>
        <dbReference type="Pfam" id="PF02826"/>
    </source>
</evidence>
<dbReference type="Proteomes" id="UP000225108">
    <property type="component" value="Unassembled WGS sequence"/>
</dbReference>
<dbReference type="GO" id="GO:0030267">
    <property type="term" value="F:glyoxylate reductase (NADPH) activity"/>
    <property type="evidence" value="ECO:0007669"/>
    <property type="project" value="TreeGrafter"/>
</dbReference>
<dbReference type="Gene3D" id="3.40.50.720">
    <property type="entry name" value="NAD(P)-binding Rossmann-like Domain"/>
    <property type="match status" value="2"/>
</dbReference>
<dbReference type="PANTHER" id="PTHR10996:SF178">
    <property type="entry name" value="2-HYDROXYACID DEHYDROGENASE YGL185C-RELATED"/>
    <property type="match status" value="1"/>
</dbReference>
<keyword evidence="2" id="KW-0521">NADP</keyword>
<dbReference type="GO" id="GO:0051287">
    <property type="term" value="F:NAD binding"/>
    <property type="evidence" value="ECO:0007669"/>
    <property type="project" value="InterPro"/>
</dbReference>
<feature type="domain" description="D-isomer specific 2-hydroxyacid dehydrogenase NAD-binding" evidence="8">
    <location>
        <begin position="133"/>
        <end position="306"/>
    </location>
</feature>
<dbReference type="RefSeq" id="WP_099384102.1">
    <property type="nucleotide sequence ID" value="NZ_PEBD01000010.1"/>
</dbReference>
<dbReference type="GO" id="GO:0016618">
    <property type="term" value="F:hydroxypyruvate reductase [NAD(P)H] activity"/>
    <property type="evidence" value="ECO:0007669"/>
    <property type="project" value="TreeGrafter"/>
</dbReference>
<protein>
    <submittedName>
        <fullName evidence="9">Hydroxyacid dehydrogenase</fullName>
    </submittedName>
</protein>
<comment type="similarity">
    <text evidence="1 5">Belongs to the D-isomer specific 2-hydroxyacid dehydrogenase family.</text>
</comment>
<dbReference type="InterPro" id="IPR050223">
    <property type="entry name" value="D-isomer_2-hydroxyacid_DH"/>
</dbReference>
<evidence type="ECO:0000256" key="2">
    <source>
        <dbReference type="ARBA" id="ARBA00022857"/>
    </source>
</evidence>
<proteinExistence type="inferred from homology"/>
<organism evidence="9 10">
    <name type="scientific">Williamsia marianensis</name>
    <dbReference type="NCBI Taxonomy" id="85044"/>
    <lineage>
        <taxon>Bacteria</taxon>
        <taxon>Bacillati</taxon>
        <taxon>Actinomycetota</taxon>
        <taxon>Actinomycetes</taxon>
        <taxon>Mycobacteriales</taxon>
        <taxon>Nocardiaceae</taxon>
        <taxon>Williamsia</taxon>
    </lineage>
</organism>
<feature type="domain" description="D-isomer specific 2-hydroxyacid dehydrogenase catalytic" evidence="7">
    <location>
        <begin position="37"/>
        <end position="337"/>
    </location>
</feature>
<evidence type="ECO:0000256" key="1">
    <source>
        <dbReference type="ARBA" id="ARBA00005854"/>
    </source>
</evidence>